<accession>A0ABD2MII4</accession>
<sequence length="200" mass="22899">MIQNIENGKDTKIICVLDAILMISKAWEKVTQITIANYFRHAGFKDLSPSQAQEDDDIPLARMIRSPTDEDDNVPLAQLVTQLQRSADTEQRIEIEEFIGIDDSAAVCALATEEEMLAETESNNRNTDEENEDQQDPEEQFTLTTISEALSAITVLQKFVTFKDQFNTDDTHYLRMKCKMQNIFESGLKKQTKMTDYFKN</sequence>
<evidence type="ECO:0000256" key="1">
    <source>
        <dbReference type="SAM" id="MobiDB-lite"/>
    </source>
</evidence>
<evidence type="ECO:0000313" key="3">
    <source>
        <dbReference type="Proteomes" id="UP001516400"/>
    </source>
</evidence>
<gene>
    <name evidence="2" type="ORF">HHI36_010211</name>
</gene>
<protein>
    <recommendedName>
        <fullName evidence="4">DDE-1 domain-containing protein</fullName>
    </recommendedName>
</protein>
<name>A0ABD2MII4_9CUCU</name>
<dbReference type="EMBL" id="JABFTP020000001">
    <property type="protein sequence ID" value="KAL3266022.1"/>
    <property type="molecule type" value="Genomic_DNA"/>
</dbReference>
<evidence type="ECO:0000313" key="2">
    <source>
        <dbReference type="EMBL" id="KAL3266022.1"/>
    </source>
</evidence>
<keyword evidence="3" id="KW-1185">Reference proteome</keyword>
<proteinExistence type="predicted"/>
<evidence type="ECO:0008006" key="4">
    <source>
        <dbReference type="Google" id="ProtNLM"/>
    </source>
</evidence>
<organism evidence="2 3">
    <name type="scientific">Cryptolaemus montrouzieri</name>
    <dbReference type="NCBI Taxonomy" id="559131"/>
    <lineage>
        <taxon>Eukaryota</taxon>
        <taxon>Metazoa</taxon>
        <taxon>Ecdysozoa</taxon>
        <taxon>Arthropoda</taxon>
        <taxon>Hexapoda</taxon>
        <taxon>Insecta</taxon>
        <taxon>Pterygota</taxon>
        <taxon>Neoptera</taxon>
        <taxon>Endopterygota</taxon>
        <taxon>Coleoptera</taxon>
        <taxon>Polyphaga</taxon>
        <taxon>Cucujiformia</taxon>
        <taxon>Coccinelloidea</taxon>
        <taxon>Coccinellidae</taxon>
        <taxon>Scymninae</taxon>
        <taxon>Scymnini</taxon>
        <taxon>Cryptolaemus</taxon>
    </lineage>
</organism>
<comment type="caution">
    <text evidence="2">The sequence shown here is derived from an EMBL/GenBank/DDBJ whole genome shotgun (WGS) entry which is preliminary data.</text>
</comment>
<feature type="compositionally biased region" description="Acidic residues" evidence="1">
    <location>
        <begin position="129"/>
        <end position="139"/>
    </location>
</feature>
<dbReference type="AlphaFoldDB" id="A0ABD2MII4"/>
<reference evidence="2 3" key="1">
    <citation type="journal article" date="2021" name="BMC Biol.">
        <title>Horizontally acquired antibacterial genes associated with adaptive radiation of ladybird beetles.</title>
        <authorList>
            <person name="Li H.S."/>
            <person name="Tang X.F."/>
            <person name="Huang Y.H."/>
            <person name="Xu Z.Y."/>
            <person name="Chen M.L."/>
            <person name="Du X.Y."/>
            <person name="Qiu B.Y."/>
            <person name="Chen P.T."/>
            <person name="Zhang W."/>
            <person name="Slipinski A."/>
            <person name="Escalona H.E."/>
            <person name="Waterhouse R.M."/>
            <person name="Zwick A."/>
            <person name="Pang H."/>
        </authorList>
    </citation>
    <scope>NUCLEOTIDE SEQUENCE [LARGE SCALE GENOMIC DNA]</scope>
    <source>
        <strain evidence="2">SYSU2018</strain>
    </source>
</reference>
<feature type="region of interest" description="Disordered" evidence="1">
    <location>
        <begin position="117"/>
        <end position="139"/>
    </location>
</feature>
<dbReference type="Proteomes" id="UP001516400">
    <property type="component" value="Unassembled WGS sequence"/>
</dbReference>